<feature type="compositionally biased region" description="Low complexity" evidence="14">
    <location>
        <begin position="477"/>
        <end position="492"/>
    </location>
</feature>
<feature type="region of interest" description="Disordered" evidence="14">
    <location>
        <begin position="1"/>
        <end position="49"/>
    </location>
</feature>
<evidence type="ECO:0000256" key="9">
    <source>
        <dbReference type="ARBA" id="ARBA00022840"/>
    </source>
</evidence>
<dbReference type="PROSITE" id="PS50011">
    <property type="entry name" value="PROTEIN_KINASE_DOM"/>
    <property type="match status" value="1"/>
</dbReference>
<keyword evidence="9" id="KW-0067">ATP-binding</keyword>
<keyword evidence="13" id="KW-0175">Coiled coil</keyword>
<evidence type="ECO:0000256" key="13">
    <source>
        <dbReference type="SAM" id="Coils"/>
    </source>
</evidence>
<keyword evidence="8" id="KW-0862">Zinc</keyword>
<keyword evidence="2" id="KW-0723">Serine/threonine-protein kinase</keyword>
<organism evidence="17 18">
    <name type="scientific">Pichia californica</name>
    <dbReference type="NCBI Taxonomy" id="460514"/>
    <lineage>
        <taxon>Eukaryota</taxon>
        <taxon>Fungi</taxon>
        <taxon>Dikarya</taxon>
        <taxon>Ascomycota</taxon>
        <taxon>Saccharomycotina</taxon>
        <taxon>Pichiomycetes</taxon>
        <taxon>Pichiales</taxon>
        <taxon>Pichiaceae</taxon>
        <taxon>Pichia</taxon>
    </lineage>
</organism>
<evidence type="ECO:0000313" key="18">
    <source>
        <dbReference type="Proteomes" id="UP000697127"/>
    </source>
</evidence>
<accession>A0A9P6WPR3</accession>
<feature type="compositionally biased region" description="Low complexity" evidence="14">
    <location>
        <begin position="16"/>
        <end position="28"/>
    </location>
</feature>
<feature type="region of interest" description="Disordered" evidence="14">
    <location>
        <begin position="1059"/>
        <end position="1092"/>
    </location>
</feature>
<dbReference type="GO" id="GO:0005737">
    <property type="term" value="C:cytoplasm"/>
    <property type="evidence" value="ECO:0007669"/>
    <property type="project" value="TreeGrafter"/>
</dbReference>
<dbReference type="InterPro" id="IPR013083">
    <property type="entry name" value="Znf_RING/FYVE/PHD"/>
</dbReference>
<dbReference type="Pfam" id="PF02891">
    <property type="entry name" value="zf-MIZ"/>
    <property type="match status" value="1"/>
</dbReference>
<feature type="compositionally biased region" description="Polar residues" evidence="14">
    <location>
        <begin position="1210"/>
        <end position="1219"/>
    </location>
</feature>
<dbReference type="PROSITE" id="PS51044">
    <property type="entry name" value="ZF_SP_RING"/>
    <property type="match status" value="1"/>
</dbReference>
<feature type="compositionally biased region" description="Low complexity" evidence="14">
    <location>
        <begin position="1378"/>
        <end position="1390"/>
    </location>
</feature>
<feature type="domain" description="SP-RING-type" evidence="16">
    <location>
        <begin position="294"/>
        <end position="382"/>
    </location>
</feature>
<evidence type="ECO:0000256" key="12">
    <source>
        <dbReference type="PROSITE-ProRule" id="PRU00452"/>
    </source>
</evidence>
<proteinExistence type="predicted"/>
<dbReference type="InterPro" id="IPR004181">
    <property type="entry name" value="Znf_MIZ"/>
</dbReference>
<dbReference type="PROSITE" id="PS00108">
    <property type="entry name" value="PROTEIN_KINASE_ST"/>
    <property type="match status" value="1"/>
</dbReference>
<dbReference type="Gene3D" id="3.30.40.10">
    <property type="entry name" value="Zinc/RING finger domain, C3HC4 (zinc finger)"/>
    <property type="match status" value="1"/>
</dbReference>
<evidence type="ECO:0000256" key="3">
    <source>
        <dbReference type="ARBA" id="ARBA00022679"/>
    </source>
</evidence>
<evidence type="ECO:0000259" key="16">
    <source>
        <dbReference type="PROSITE" id="PS51044"/>
    </source>
</evidence>
<comment type="caution">
    <text evidence="17">The sequence shown here is derived from an EMBL/GenBank/DDBJ whole genome shotgun (WGS) entry which is preliminary data.</text>
</comment>
<dbReference type="Pfam" id="PF00069">
    <property type="entry name" value="Pkinase"/>
    <property type="match status" value="1"/>
</dbReference>
<evidence type="ECO:0000259" key="15">
    <source>
        <dbReference type="PROSITE" id="PS50011"/>
    </source>
</evidence>
<feature type="compositionally biased region" description="Low complexity" evidence="14">
    <location>
        <begin position="40"/>
        <end position="49"/>
    </location>
</feature>
<dbReference type="InterPro" id="IPR008271">
    <property type="entry name" value="Ser/Thr_kinase_AS"/>
</dbReference>
<evidence type="ECO:0000313" key="17">
    <source>
        <dbReference type="EMBL" id="KAG0691065.1"/>
    </source>
</evidence>
<dbReference type="PANTHER" id="PTHR22967:SF57">
    <property type="entry name" value="AUXILIN, ISOFORM A-RELATED"/>
    <property type="match status" value="1"/>
</dbReference>
<evidence type="ECO:0000256" key="14">
    <source>
        <dbReference type="SAM" id="MobiDB-lite"/>
    </source>
</evidence>
<evidence type="ECO:0000256" key="6">
    <source>
        <dbReference type="ARBA" id="ARBA00022771"/>
    </source>
</evidence>
<feature type="region of interest" description="Disordered" evidence="14">
    <location>
        <begin position="1130"/>
        <end position="1152"/>
    </location>
</feature>
<evidence type="ECO:0000256" key="11">
    <source>
        <dbReference type="ARBA" id="ARBA00048679"/>
    </source>
</evidence>
<feature type="region of interest" description="Disordered" evidence="14">
    <location>
        <begin position="1164"/>
        <end position="1270"/>
    </location>
</feature>
<dbReference type="GO" id="GO:0005524">
    <property type="term" value="F:ATP binding"/>
    <property type="evidence" value="ECO:0007669"/>
    <property type="project" value="UniProtKB-KW"/>
</dbReference>
<evidence type="ECO:0000256" key="5">
    <source>
        <dbReference type="ARBA" id="ARBA00022741"/>
    </source>
</evidence>
<evidence type="ECO:0000256" key="10">
    <source>
        <dbReference type="ARBA" id="ARBA00047899"/>
    </source>
</evidence>
<evidence type="ECO:0000256" key="7">
    <source>
        <dbReference type="ARBA" id="ARBA00022777"/>
    </source>
</evidence>
<dbReference type="GO" id="GO:0000147">
    <property type="term" value="P:actin cortical patch assembly"/>
    <property type="evidence" value="ECO:0007669"/>
    <property type="project" value="TreeGrafter"/>
</dbReference>
<keyword evidence="7" id="KW-0418">Kinase</keyword>
<gene>
    <name evidence="17" type="ORF">C6P40_005292</name>
</gene>
<dbReference type="EMBL" id="PUHW01000009">
    <property type="protein sequence ID" value="KAG0691065.1"/>
    <property type="molecule type" value="Genomic_DNA"/>
</dbReference>
<keyword evidence="3" id="KW-0808">Transferase</keyword>
<feature type="compositionally biased region" description="Polar residues" evidence="14">
    <location>
        <begin position="1260"/>
        <end position="1270"/>
    </location>
</feature>
<dbReference type="PANTHER" id="PTHR22967">
    <property type="entry name" value="SERINE/THREONINE PROTEIN KINASE"/>
    <property type="match status" value="1"/>
</dbReference>
<feature type="region of interest" description="Disordered" evidence="14">
    <location>
        <begin position="473"/>
        <end position="492"/>
    </location>
</feature>
<evidence type="ECO:0000256" key="1">
    <source>
        <dbReference type="ARBA" id="ARBA00012513"/>
    </source>
</evidence>
<feature type="coiled-coil region" evidence="13">
    <location>
        <begin position="186"/>
        <end position="232"/>
    </location>
</feature>
<dbReference type="SMART" id="SM00220">
    <property type="entry name" value="S_TKc"/>
    <property type="match status" value="1"/>
</dbReference>
<dbReference type="SUPFAM" id="SSF56112">
    <property type="entry name" value="Protein kinase-like (PK-like)"/>
    <property type="match status" value="1"/>
</dbReference>
<keyword evidence="4" id="KW-0479">Metal-binding</keyword>
<keyword evidence="5" id="KW-0547">Nucleotide-binding</keyword>
<evidence type="ECO:0000256" key="2">
    <source>
        <dbReference type="ARBA" id="ARBA00022527"/>
    </source>
</evidence>
<dbReference type="GO" id="GO:0008270">
    <property type="term" value="F:zinc ion binding"/>
    <property type="evidence" value="ECO:0007669"/>
    <property type="project" value="UniProtKB-KW"/>
</dbReference>
<protein>
    <recommendedName>
        <fullName evidence="1">non-specific serine/threonine protein kinase</fullName>
        <ecNumber evidence="1">2.7.11.1</ecNumber>
    </recommendedName>
</protein>
<dbReference type="EC" id="2.7.11.1" evidence="1"/>
<keyword evidence="18" id="KW-1185">Reference proteome</keyword>
<feature type="domain" description="Protein kinase" evidence="15">
    <location>
        <begin position="661"/>
        <end position="981"/>
    </location>
</feature>
<comment type="catalytic activity">
    <reaction evidence="11">
        <text>L-seryl-[protein] + ATP = O-phospho-L-seryl-[protein] + ADP + H(+)</text>
        <dbReference type="Rhea" id="RHEA:17989"/>
        <dbReference type="Rhea" id="RHEA-COMP:9863"/>
        <dbReference type="Rhea" id="RHEA-COMP:11604"/>
        <dbReference type="ChEBI" id="CHEBI:15378"/>
        <dbReference type="ChEBI" id="CHEBI:29999"/>
        <dbReference type="ChEBI" id="CHEBI:30616"/>
        <dbReference type="ChEBI" id="CHEBI:83421"/>
        <dbReference type="ChEBI" id="CHEBI:456216"/>
        <dbReference type="EC" id="2.7.11.1"/>
    </reaction>
</comment>
<dbReference type="GO" id="GO:0007015">
    <property type="term" value="P:actin filament organization"/>
    <property type="evidence" value="ECO:0007669"/>
    <property type="project" value="TreeGrafter"/>
</dbReference>
<dbReference type="Gene3D" id="1.10.510.10">
    <property type="entry name" value="Transferase(Phosphotransferase) domain 1"/>
    <property type="match status" value="1"/>
</dbReference>
<dbReference type="InterPro" id="IPR000719">
    <property type="entry name" value="Prot_kinase_dom"/>
</dbReference>
<name>A0A9P6WPR3_9ASCO</name>
<feature type="compositionally biased region" description="Polar residues" evidence="14">
    <location>
        <begin position="1176"/>
        <end position="1199"/>
    </location>
</feature>
<evidence type="ECO:0000256" key="4">
    <source>
        <dbReference type="ARBA" id="ARBA00022723"/>
    </source>
</evidence>
<sequence>MNPSSDFQVETELPESPSGGSLSNISSPIEEDGDNIIPDLNTQTSQNSNTLTASQLAELSQRCKQNRTNGFVQEYRHDGKVKLKISLKGLSNKTNDSITSNNDNSQNQINTFTQGSSTTQISQNVIPPESIQNMDPTSGDEFSDDLNLSQLESNSVQVLDLSELITVMKFPKSYNVKVKMTPEMKAKLQKNEIEQRQRRLKQIEMKRQQAKLKFASKQKEKAQALAKKAKAKPKKRPKPLYSRYFVNMTNIMPLPNRDEIYMRNMMKMKCGLNVKLNNGDNDNHDDQNQHNNTDDDELVEKCFRLSLKDPLSGSRMVTPLRSIYCSHVECFDYDSFLAMHNLKPFKIAIHRYSDKPSIVGDVNVLRLLDDTKRVVMNSKVHNKVTPSFPYKTRMKTLKEKSKQLNELEWFTCPICKIEFNIKVLGDVYVVGEFVDLLQDLSLEENNENVEDIEIDIAAGGKWRWIREDENDEKFGNHKGNTNITTNNNTDTTGTSMLSTKNTDNIQDEDQVPPTIDSNQPNNNLQVTKHNNIEVVTLDSDDEVPGDVPSASENIVNALVPLIQSDNPNVTEEEMMKQIDALFDADLIDAEDDTAASTPASSVPPFSKTSTSGNIVVGPSAMSGFTNNIYKPHSSIPCTNPNHIHHFQHHQHAAQMSTQKQYKGITQFHAGSLSSPFGKPLQSNNNTDNAPVFMSGEGAEDDPIVYTCTINPHWNNKNVACLKRVNVPDKGSLNTLRKEVDAMRKLQGINCIVSYIDSHAARSVTGGYEVFVLMEYCSRKGLIDFMNTRLVNKLSESEILVIMQNISEAVAHMHALSPPLIHRDIKIENVLLGDDGSYKLCDFGSVSTIINPPLNAEEFQIIQDDIMKNTTPQYRAPEMLDLYRRQPINEKSDVWALGVFLYKLCYFTTPFEQNAINNNMNGYSGDYAIINGIYSIPSTPLYSSRMKNMIAKLLTVDPNVRPNCIQLLEEVCKMRGVPCPIITKSVHLQYNPVSMKSTQASSSIYSNNNIKTESSLTPSITTPISVTGVSNSVAGKSINTPSTSSLFKYNGLKNSINSAVQSKRIETPPSNNKELSPPKVRNSKTSSSLHGQKEIKNFMSEIETEEVEFNSPFKVEMETVSSSIDYLKSISRQNTNNDNPDSRYASKSKKRSSITSIKNLLTGGSSKSSFYAPAPATQPSRSNSLRKSSIYSNKRNSSVDSLPDNYHKFKNMNSSLSDLQEMSPEAKTTKKFDSISMKSPLKQNKPVLSSPSKSIPPTTSANSNDGLKRNPSIQSRVKNLFRNASPPPLKTAHGYGKYTEFDEHLNREPVKSAATASSELFMSKDTSLSNNTPRHAKSLNALHPTNSRVSLQKKVPTANVQDYDNTGSSYFAINDINNSSISGNNSTNSPSLAFKRKPPPPPKPKKPEYLKGSTDQPKTGRYDILDEDLDTLERRFEIKFPGVV</sequence>
<evidence type="ECO:0000256" key="8">
    <source>
        <dbReference type="ARBA" id="ARBA00022833"/>
    </source>
</evidence>
<reference evidence="17" key="1">
    <citation type="submission" date="2020-11" db="EMBL/GenBank/DDBJ databases">
        <title>Kefir isolates.</title>
        <authorList>
            <person name="Marcisauskas S."/>
            <person name="Kim Y."/>
            <person name="Blasche S."/>
        </authorList>
    </citation>
    <scope>NUCLEOTIDE SEQUENCE</scope>
    <source>
        <strain evidence="17">Olga-1</strain>
    </source>
</reference>
<comment type="catalytic activity">
    <reaction evidence="10">
        <text>L-threonyl-[protein] + ATP = O-phospho-L-threonyl-[protein] + ADP + H(+)</text>
        <dbReference type="Rhea" id="RHEA:46608"/>
        <dbReference type="Rhea" id="RHEA-COMP:11060"/>
        <dbReference type="Rhea" id="RHEA-COMP:11605"/>
        <dbReference type="ChEBI" id="CHEBI:15378"/>
        <dbReference type="ChEBI" id="CHEBI:30013"/>
        <dbReference type="ChEBI" id="CHEBI:30616"/>
        <dbReference type="ChEBI" id="CHEBI:61977"/>
        <dbReference type="ChEBI" id="CHEBI:456216"/>
        <dbReference type="EC" id="2.7.11.1"/>
    </reaction>
</comment>
<feature type="region of interest" description="Disordered" evidence="14">
    <location>
        <begin position="1378"/>
        <end position="1420"/>
    </location>
</feature>
<dbReference type="Proteomes" id="UP000697127">
    <property type="component" value="Unassembled WGS sequence"/>
</dbReference>
<dbReference type="InterPro" id="IPR011009">
    <property type="entry name" value="Kinase-like_dom_sf"/>
</dbReference>
<feature type="compositionally biased region" description="Low complexity" evidence="14">
    <location>
        <begin position="1248"/>
        <end position="1259"/>
    </location>
</feature>
<keyword evidence="6 12" id="KW-0863">Zinc-finger</keyword>
<dbReference type="GO" id="GO:0004674">
    <property type="term" value="F:protein serine/threonine kinase activity"/>
    <property type="evidence" value="ECO:0007669"/>
    <property type="project" value="UniProtKB-KW"/>
</dbReference>
<dbReference type="OrthoDB" id="2018507at2759"/>